<dbReference type="PROSITE" id="PS50801">
    <property type="entry name" value="STAS"/>
    <property type="match status" value="1"/>
</dbReference>
<dbReference type="PANTHER" id="PTHR43310">
    <property type="entry name" value="SULFATE TRANSPORTER YBAR-RELATED"/>
    <property type="match status" value="1"/>
</dbReference>
<feature type="transmembrane region" description="Helical" evidence="5">
    <location>
        <begin position="139"/>
        <end position="157"/>
    </location>
</feature>
<dbReference type="Gene3D" id="3.30.750.24">
    <property type="entry name" value="STAS domain"/>
    <property type="match status" value="1"/>
</dbReference>
<dbReference type="InterPro" id="IPR036513">
    <property type="entry name" value="STAS_dom_sf"/>
</dbReference>
<feature type="transmembrane region" description="Helical" evidence="5">
    <location>
        <begin position="109"/>
        <end position="127"/>
    </location>
</feature>
<feature type="transmembrane region" description="Helical" evidence="5">
    <location>
        <begin position="328"/>
        <end position="346"/>
    </location>
</feature>
<dbReference type="AlphaFoldDB" id="A0A1I2SGJ0"/>
<proteinExistence type="predicted"/>
<feature type="transmembrane region" description="Helical" evidence="5">
    <location>
        <begin position="351"/>
        <end position="371"/>
    </location>
</feature>
<protein>
    <submittedName>
        <fullName evidence="7">Sulfate permease, SulP family</fullName>
    </submittedName>
</protein>
<accession>A0A1I2SGJ0</accession>
<feature type="transmembrane region" description="Helical" evidence="5">
    <location>
        <begin position="39"/>
        <end position="59"/>
    </location>
</feature>
<evidence type="ECO:0000256" key="3">
    <source>
        <dbReference type="ARBA" id="ARBA00022989"/>
    </source>
</evidence>
<evidence type="ECO:0000313" key="7">
    <source>
        <dbReference type="EMBL" id="SFG51583.1"/>
    </source>
</evidence>
<organism evidence="7 8">
    <name type="scientific">Pontibacter chinhatensis</name>
    <dbReference type="NCBI Taxonomy" id="1436961"/>
    <lineage>
        <taxon>Bacteria</taxon>
        <taxon>Pseudomonadati</taxon>
        <taxon>Bacteroidota</taxon>
        <taxon>Cytophagia</taxon>
        <taxon>Cytophagales</taxon>
        <taxon>Hymenobacteraceae</taxon>
        <taxon>Pontibacter</taxon>
    </lineage>
</organism>
<reference evidence="8" key="1">
    <citation type="submission" date="2016-10" db="EMBL/GenBank/DDBJ databases">
        <authorList>
            <person name="Varghese N."/>
            <person name="Submissions S."/>
        </authorList>
    </citation>
    <scope>NUCLEOTIDE SEQUENCE [LARGE SCALE GENOMIC DNA]</scope>
    <source>
        <strain evidence="8">LP51</strain>
    </source>
</reference>
<sequence length="531" mass="57103">MVRTGYSYPCAEPVWRILYFFMIYSPINFKEINYKNELLSGLTVALALVPEAVAFAFVAGVEPLVGLYAAFIVCLITAVFGGRPGMISGATGALAVVMVSLVSTHGVEYLFAAVVLMGILQILFGALKLGKFIRLVPEPVIYGFVNGLAIVIFMAQFGQFKIPSAEGGLEWLSGTSLYIMLGLVALTMFIIFILPKLTKAVPAALTAIVVVSAIVIGFNLDTRTVGDMASVGGGLPSFHIPMVPLNLETLQIIFPYSLILAGIGLLESLLTLTIVDEMTNTRGRGNQESIAQGMANVVGGFFGTMGGCAMIGQSIINVSSGGRTRLSGITAAVMLLVFIVSLSSLIEMVPLAALVGLMFMVAIGTFEWASFRVLRRIPKSDALVMVAVTVLTVIFDLAIAVAIGVVIAALVFAWDSAVRIRARKRVDEHGVKHYEIFGPLFFGSTATFLEKFDVANDPDEVVVDFAESRVVDHSGIEALNKLTERYLSAGKKLHLRHLSEDCHRLLEKAGDIVEVNILEDPHYAVVTDKLS</sequence>
<keyword evidence="4 5" id="KW-0472">Membrane</keyword>
<feature type="domain" description="STAS" evidence="6">
    <location>
        <begin position="430"/>
        <end position="531"/>
    </location>
</feature>
<evidence type="ECO:0000256" key="1">
    <source>
        <dbReference type="ARBA" id="ARBA00004141"/>
    </source>
</evidence>
<evidence type="ECO:0000256" key="5">
    <source>
        <dbReference type="SAM" id="Phobius"/>
    </source>
</evidence>
<feature type="transmembrane region" description="Helical" evidence="5">
    <location>
        <begin position="86"/>
        <end position="103"/>
    </location>
</feature>
<dbReference type="InterPro" id="IPR011547">
    <property type="entry name" value="SLC26A/SulP_dom"/>
</dbReference>
<feature type="transmembrane region" description="Helical" evidence="5">
    <location>
        <begin position="201"/>
        <end position="220"/>
    </location>
</feature>
<dbReference type="EMBL" id="FOOT01000002">
    <property type="protein sequence ID" value="SFG51583.1"/>
    <property type="molecule type" value="Genomic_DNA"/>
</dbReference>
<comment type="subcellular location">
    <subcellularLocation>
        <location evidence="1">Membrane</location>
        <topology evidence="1">Multi-pass membrane protein</topology>
    </subcellularLocation>
</comment>
<evidence type="ECO:0000256" key="2">
    <source>
        <dbReference type="ARBA" id="ARBA00022692"/>
    </source>
</evidence>
<dbReference type="Pfam" id="PF01740">
    <property type="entry name" value="STAS"/>
    <property type="match status" value="1"/>
</dbReference>
<dbReference type="InterPro" id="IPR002645">
    <property type="entry name" value="STAS_dom"/>
</dbReference>
<keyword evidence="3 5" id="KW-1133">Transmembrane helix</keyword>
<dbReference type="Pfam" id="PF00916">
    <property type="entry name" value="Sulfate_transp"/>
    <property type="match status" value="1"/>
</dbReference>
<dbReference type="SUPFAM" id="SSF52091">
    <property type="entry name" value="SpoIIaa-like"/>
    <property type="match status" value="1"/>
</dbReference>
<evidence type="ECO:0000256" key="4">
    <source>
        <dbReference type="ARBA" id="ARBA00023136"/>
    </source>
</evidence>
<keyword evidence="2 5" id="KW-0812">Transmembrane</keyword>
<feature type="transmembrane region" description="Helical" evidence="5">
    <location>
        <begin position="295"/>
        <end position="316"/>
    </location>
</feature>
<dbReference type="CDD" id="cd07042">
    <property type="entry name" value="STAS_SulP_like_sulfate_transporter"/>
    <property type="match status" value="1"/>
</dbReference>
<evidence type="ECO:0000313" key="8">
    <source>
        <dbReference type="Proteomes" id="UP000198724"/>
    </source>
</evidence>
<name>A0A1I2SGJ0_9BACT</name>
<feature type="transmembrane region" description="Helical" evidence="5">
    <location>
        <begin position="177"/>
        <end position="194"/>
    </location>
</feature>
<feature type="transmembrane region" description="Helical" evidence="5">
    <location>
        <begin position="252"/>
        <end position="275"/>
    </location>
</feature>
<evidence type="ECO:0000259" key="6">
    <source>
        <dbReference type="PROSITE" id="PS50801"/>
    </source>
</evidence>
<gene>
    <name evidence="7" type="ORF">SAMN05421739_102750</name>
</gene>
<dbReference type="Proteomes" id="UP000198724">
    <property type="component" value="Unassembled WGS sequence"/>
</dbReference>
<feature type="transmembrane region" description="Helical" evidence="5">
    <location>
        <begin position="383"/>
        <end position="414"/>
    </location>
</feature>
<keyword evidence="8" id="KW-1185">Reference proteome</keyword>
<dbReference type="PANTHER" id="PTHR43310:SF1">
    <property type="entry name" value="SULFATE TRANSPORTER YBAR-RELATED"/>
    <property type="match status" value="1"/>
</dbReference>
<dbReference type="GO" id="GO:0016020">
    <property type="term" value="C:membrane"/>
    <property type="evidence" value="ECO:0007669"/>
    <property type="project" value="UniProtKB-SubCell"/>
</dbReference>
<dbReference type="STRING" id="1436961.SAMN05421739_102750"/>
<feature type="transmembrane region" description="Helical" evidence="5">
    <location>
        <begin position="65"/>
        <end position="81"/>
    </location>
</feature>
<dbReference type="InterPro" id="IPR052706">
    <property type="entry name" value="Membrane-Transporter-like"/>
</dbReference>